<evidence type="ECO:0000259" key="1">
    <source>
        <dbReference type="PROSITE" id="PS50188"/>
    </source>
</evidence>
<accession>A0AAN8KB27</accession>
<gene>
    <name evidence="2" type="ORF">SNE40_005715</name>
</gene>
<dbReference type="Proteomes" id="UP001347796">
    <property type="component" value="Unassembled WGS sequence"/>
</dbReference>
<dbReference type="InterPro" id="IPR003877">
    <property type="entry name" value="SPRY_dom"/>
</dbReference>
<comment type="caution">
    <text evidence="2">The sequence shown here is derived from an EMBL/GenBank/DDBJ whole genome shotgun (WGS) entry which is preliminary data.</text>
</comment>
<proteinExistence type="predicted"/>
<dbReference type="Pfam" id="PF00622">
    <property type="entry name" value="SPRY"/>
    <property type="match status" value="1"/>
</dbReference>
<dbReference type="SUPFAM" id="SSF49899">
    <property type="entry name" value="Concanavalin A-like lectins/glucanases"/>
    <property type="match status" value="1"/>
</dbReference>
<keyword evidence="3" id="KW-1185">Reference proteome</keyword>
<dbReference type="GO" id="GO:0043161">
    <property type="term" value="P:proteasome-mediated ubiquitin-dependent protein catabolic process"/>
    <property type="evidence" value="ECO:0007669"/>
    <property type="project" value="TreeGrafter"/>
</dbReference>
<dbReference type="SMART" id="SM00449">
    <property type="entry name" value="SPRY"/>
    <property type="match status" value="1"/>
</dbReference>
<sequence length="232" mass="26485">MEIFKHQRELILSEFYANNWVWDNQNKSSDVHLSNDKKSAYFYTDPVDLSTGTAGVRGNKALNDGEHYWEIVFLEPPCGTSVMMGVGTKNATLQTNNYKYVNLIGIDQESWGLSYKGRIYHNGESWKYCDPIYDEGTVIGCHLNTYLGTLTFYRNGVNMGVAFYDRRLQQRQLYPLVSSTASETELGIGRSYCRHISLREKCCSIIRNNLSCNDMVDTLPLPNIVKSQIKMA</sequence>
<protein>
    <recommendedName>
        <fullName evidence="1">B30.2/SPRY domain-containing protein</fullName>
    </recommendedName>
</protein>
<dbReference type="InterPro" id="IPR013320">
    <property type="entry name" value="ConA-like_dom_sf"/>
</dbReference>
<dbReference type="InterPro" id="IPR050672">
    <property type="entry name" value="FBXO45-Fsn/SPSB_families"/>
</dbReference>
<organism evidence="2 3">
    <name type="scientific">Patella caerulea</name>
    <name type="common">Rayed Mediterranean limpet</name>
    <dbReference type="NCBI Taxonomy" id="87958"/>
    <lineage>
        <taxon>Eukaryota</taxon>
        <taxon>Metazoa</taxon>
        <taxon>Spiralia</taxon>
        <taxon>Lophotrochozoa</taxon>
        <taxon>Mollusca</taxon>
        <taxon>Gastropoda</taxon>
        <taxon>Patellogastropoda</taxon>
        <taxon>Patelloidea</taxon>
        <taxon>Patellidae</taxon>
        <taxon>Patella</taxon>
    </lineage>
</organism>
<dbReference type="InterPro" id="IPR043136">
    <property type="entry name" value="B30.2/SPRY_sf"/>
</dbReference>
<feature type="domain" description="B30.2/SPRY" evidence="1">
    <location>
        <begin position="1"/>
        <end position="195"/>
    </location>
</feature>
<dbReference type="AlphaFoldDB" id="A0AAN8KB27"/>
<dbReference type="GO" id="GO:0019005">
    <property type="term" value="C:SCF ubiquitin ligase complex"/>
    <property type="evidence" value="ECO:0007669"/>
    <property type="project" value="TreeGrafter"/>
</dbReference>
<evidence type="ECO:0000313" key="3">
    <source>
        <dbReference type="Proteomes" id="UP001347796"/>
    </source>
</evidence>
<dbReference type="Gene3D" id="2.60.120.920">
    <property type="match status" value="1"/>
</dbReference>
<dbReference type="InterPro" id="IPR035754">
    <property type="entry name" value="SPRY_SPSB3"/>
</dbReference>
<dbReference type="CDD" id="cd12876">
    <property type="entry name" value="SPRY_SOCS3"/>
    <property type="match status" value="1"/>
</dbReference>
<evidence type="ECO:0000313" key="2">
    <source>
        <dbReference type="EMBL" id="KAK6187759.1"/>
    </source>
</evidence>
<reference evidence="2 3" key="1">
    <citation type="submission" date="2024-01" db="EMBL/GenBank/DDBJ databases">
        <title>The genome of the rayed Mediterranean limpet Patella caerulea (Linnaeus, 1758).</title>
        <authorList>
            <person name="Anh-Thu Weber A."/>
            <person name="Halstead-Nussloch G."/>
        </authorList>
    </citation>
    <scope>NUCLEOTIDE SEQUENCE [LARGE SCALE GENOMIC DNA]</scope>
    <source>
        <strain evidence="2">AATW-2023a</strain>
        <tissue evidence="2">Whole specimen</tissue>
    </source>
</reference>
<dbReference type="EMBL" id="JAZGQO010000004">
    <property type="protein sequence ID" value="KAK6187759.1"/>
    <property type="molecule type" value="Genomic_DNA"/>
</dbReference>
<dbReference type="PANTHER" id="PTHR12245:SF16">
    <property type="entry name" value="SPRY DOMAIN-CONTAINING SOCS BOX PROTEIN 3-LIKE"/>
    <property type="match status" value="1"/>
</dbReference>
<name>A0AAN8KB27_PATCE</name>
<dbReference type="InterPro" id="IPR001870">
    <property type="entry name" value="B30.2/SPRY"/>
</dbReference>
<dbReference type="PANTHER" id="PTHR12245">
    <property type="entry name" value="SPRY DOMAIN CONTAINING SOCS BOX PROTEIN"/>
    <property type="match status" value="1"/>
</dbReference>
<dbReference type="PROSITE" id="PS50188">
    <property type="entry name" value="B302_SPRY"/>
    <property type="match status" value="1"/>
</dbReference>